<evidence type="ECO:0000313" key="3">
    <source>
        <dbReference type="Proteomes" id="UP000015350"/>
    </source>
</evidence>
<dbReference type="OrthoDB" id="9812260at2"/>
<reference evidence="2 3" key="1">
    <citation type="submission" date="2013-04" db="EMBL/GenBank/DDBJ databases">
        <authorList>
            <person name="Kuznetsov B."/>
            <person name="Ivanovsky R."/>
        </authorList>
    </citation>
    <scope>NUCLEOTIDE SEQUENCE [LARGE SCALE GENOMIC DNA]</scope>
    <source>
        <strain evidence="2 3">MGU-K5</strain>
    </source>
</reference>
<organism evidence="2 3">
    <name type="scientific">Magnetospirillum fulvum MGU-K5</name>
    <dbReference type="NCBI Taxonomy" id="1316936"/>
    <lineage>
        <taxon>Bacteria</taxon>
        <taxon>Pseudomonadati</taxon>
        <taxon>Pseudomonadota</taxon>
        <taxon>Alphaproteobacteria</taxon>
        <taxon>Rhodospirillales</taxon>
        <taxon>Rhodospirillaceae</taxon>
        <taxon>Magnetospirillum</taxon>
    </lineage>
</organism>
<feature type="non-terminal residue" evidence="2">
    <location>
        <position position="1"/>
    </location>
</feature>
<dbReference type="Gene3D" id="3.30.70.270">
    <property type="match status" value="1"/>
</dbReference>
<protein>
    <recommendedName>
        <fullName evidence="1">GGDEF domain-containing protein</fullName>
    </recommendedName>
</protein>
<sequence>EIGFDRVMDEADQAMYAAKKTGRNRIMVNG</sequence>
<dbReference type="PROSITE" id="PS50887">
    <property type="entry name" value="GGDEF"/>
    <property type="match status" value="1"/>
</dbReference>
<proteinExistence type="predicted"/>
<dbReference type="InterPro" id="IPR029787">
    <property type="entry name" value="Nucleotide_cyclase"/>
</dbReference>
<dbReference type="InterPro" id="IPR043128">
    <property type="entry name" value="Rev_trsase/Diguanyl_cyclase"/>
</dbReference>
<name>S9SB71_MAGFU</name>
<dbReference type="InterPro" id="IPR000160">
    <property type="entry name" value="GGDEF_dom"/>
</dbReference>
<feature type="domain" description="GGDEF" evidence="1">
    <location>
        <begin position="1"/>
        <end position="30"/>
    </location>
</feature>
<accession>S9SB71</accession>
<dbReference type="AlphaFoldDB" id="S9SB71"/>
<dbReference type="Proteomes" id="UP000015350">
    <property type="component" value="Unassembled WGS sequence"/>
</dbReference>
<dbReference type="SUPFAM" id="SSF55073">
    <property type="entry name" value="Nucleotide cyclase"/>
    <property type="match status" value="1"/>
</dbReference>
<gene>
    <name evidence="2" type="ORF">K678_08504</name>
</gene>
<comment type="caution">
    <text evidence="2">The sequence shown here is derived from an EMBL/GenBank/DDBJ whole genome shotgun (WGS) entry which is preliminary data.</text>
</comment>
<evidence type="ECO:0000259" key="1">
    <source>
        <dbReference type="PROSITE" id="PS50887"/>
    </source>
</evidence>
<dbReference type="EMBL" id="AQPH01000025">
    <property type="protein sequence ID" value="EPY01964.1"/>
    <property type="molecule type" value="Genomic_DNA"/>
</dbReference>
<dbReference type="STRING" id="1316936.K678_08504"/>
<evidence type="ECO:0000313" key="2">
    <source>
        <dbReference type="EMBL" id="EPY01964.1"/>
    </source>
</evidence>